<comment type="caution">
    <text evidence="1">The sequence shown here is derived from an EMBL/GenBank/DDBJ whole genome shotgun (WGS) entry which is preliminary data.</text>
</comment>
<evidence type="ECO:0000313" key="1">
    <source>
        <dbReference type="EMBL" id="KAK3438501.1"/>
    </source>
</evidence>
<name>A0ACC3LI37_EUCGR</name>
<sequence length="897" mass="98080">MSTSVFQILLLLVSLKLQASGAAPGLAKPNCPETCGNVTIPFPFGIGAGCFFEEWYQIVCKQNNTVPILKKIGLRVLNISLPDADVDGMINVSLPVIYSNAGCGGDGRGAGVSLKGSQFVFSRTRNVFTLVGCNTLATVNTTKSAFVGCRSRCAATNTSISRNSACSGRDGCCQRMLRPNLQGFSVDFIEEGGHQGCKYAFLRSDFTGAAPEPSGGPPPSHYCAEICGNVTIPFPFGIRAGCFLDDWYQIVCQQNNTVPILKKIGLRVLNISLPDENVNSGMINVSLPVIYSDASCGGDGRGAMVSLKGSQFVFSQKWNIFTVVGCNTLVTGNSTESAVFGCRSKCAGNNFTISKDSACSGRDGCCQSLLPLNLQDFGVNFKEEGGHGGCKYAFLRSDFTGVYDLRLSDTIPVVLEWGIANDTNYAIERIWQDYDDDSFHCISVENSARRGSGTIYDRYGSYNIDSGEMLFMECHCTEGYHGNAYVDGGCKAECDPRRCPGTCVKERGSFRCVGSGKTKFILIGSGASLLGALLLCLALWGLYKYIKKRKEIKLKEKYFIGLLLESELSSAKGHDRILGQGGQGTVYKGMLTNGKIVAIKKPKAIDEGKVKQFINEVVILSQINHRNIVKLLGCCLETKVPLLVYEFIPNGTLYQYLHNSNEEFHVSWDTRLRIAAEIAGALFYLHSAASIPIYHRDIKSTNILLDEKYRAKVADFGTSKSISLDQTHATTLVQGTIGYLDPEYFQTGQFTDKSDVYSFGVVLVELLTGQKPISLLREQEGRSLATYFIISMEENRLFDIVDAQVLKEDKKEEIALVANLAKRCLNSNGRSRPTMKEVAMELEGMRKLPNPLGIQQNQENREATESCVAACKSSKSNIDADVTTFSDVQQFLPSETW</sequence>
<evidence type="ECO:0000313" key="2">
    <source>
        <dbReference type="Proteomes" id="UP000030711"/>
    </source>
</evidence>
<dbReference type="EMBL" id="CM064437">
    <property type="protein sequence ID" value="KAK3438501.1"/>
    <property type="molecule type" value="Genomic_DNA"/>
</dbReference>
<reference evidence="1 2" key="1">
    <citation type="journal article" date="2014" name="Nature">
        <title>The genome of Eucalyptus grandis.</title>
        <authorList>
            <person name="Myburg A.A."/>
            <person name="Grattapaglia D."/>
            <person name="Tuskan G.A."/>
            <person name="Hellsten U."/>
            <person name="Hayes R.D."/>
            <person name="Grimwood J."/>
            <person name="Jenkins J."/>
            <person name="Lindquist E."/>
            <person name="Tice H."/>
            <person name="Bauer D."/>
            <person name="Goodstein D.M."/>
            <person name="Dubchak I."/>
            <person name="Poliakov A."/>
            <person name="Mizrachi E."/>
            <person name="Kullan A.R."/>
            <person name="Hussey S.G."/>
            <person name="Pinard D."/>
            <person name="van der Merwe K."/>
            <person name="Singh P."/>
            <person name="van Jaarsveld I."/>
            <person name="Silva-Junior O.B."/>
            <person name="Togawa R.C."/>
            <person name="Pappas M.R."/>
            <person name="Faria D.A."/>
            <person name="Sansaloni C.P."/>
            <person name="Petroli C.D."/>
            <person name="Yang X."/>
            <person name="Ranjan P."/>
            <person name="Tschaplinski T.J."/>
            <person name="Ye C.Y."/>
            <person name="Li T."/>
            <person name="Sterck L."/>
            <person name="Vanneste K."/>
            <person name="Murat F."/>
            <person name="Soler M."/>
            <person name="Clemente H.S."/>
            <person name="Saidi N."/>
            <person name="Cassan-Wang H."/>
            <person name="Dunand C."/>
            <person name="Hefer C.A."/>
            <person name="Bornberg-Bauer E."/>
            <person name="Kersting A.R."/>
            <person name="Vining K."/>
            <person name="Amarasinghe V."/>
            <person name="Ranik M."/>
            <person name="Naithani S."/>
            <person name="Elser J."/>
            <person name="Boyd A.E."/>
            <person name="Liston A."/>
            <person name="Spatafora J.W."/>
            <person name="Dharmwardhana P."/>
            <person name="Raja R."/>
            <person name="Sullivan C."/>
            <person name="Romanel E."/>
            <person name="Alves-Ferreira M."/>
            <person name="Kulheim C."/>
            <person name="Foley W."/>
            <person name="Carocha V."/>
            <person name="Paiva J."/>
            <person name="Kudrna D."/>
            <person name="Brommonschenkel S.H."/>
            <person name="Pasquali G."/>
            <person name="Byrne M."/>
            <person name="Rigault P."/>
            <person name="Tibbits J."/>
            <person name="Spokevicius A."/>
            <person name="Jones R.C."/>
            <person name="Steane D.A."/>
            <person name="Vaillancourt R.E."/>
            <person name="Potts B.M."/>
            <person name="Joubert F."/>
            <person name="Barry K."/>
            <person name="Pappas G.J."/>
            <person name="Strauss S.H."/>
            <person name="Jaiswal P."/>
            <person name="Grima-Pettenati J."/>
            <person name="Salse J."/>
            <person name="Van de Peer Y."/>
            <person name="Rokhsar D.S."/>
            <person name="Schmutz J."/>
        </authorList>
    </citation>
    <scope>NUCLEOTIDE SEQUENCE [LARGE SCALE GENOMIC DNA]</scope>
    <source>
        <strain evidence="2">cv. BRASUZ1</strain>
        <tissue evidence="1">Leaf extractions</tissue>
    </source>
</reference>
<organism evidence="1 2">
    <name type="scientific">Eucalyptus grandis</name>
    <name type="common">Flooded gum</name>
    <dbReference type="NCBI Taxonomy" id="71139"/>
    <lineage>
        <taxon>Eukaryota</taxon>
        <taxon>Viridiplantae</taxon>
        <taxon>Streptophyta</taxon>
        <taxon>Embryophyta</taxon>
        <taxon>Tracheophyta</taxon>
        <taxon>Spermatophyta</taxon>
        <taxon>Magnoliopsida</taxon>
        <taxon>eudicotyledons</taxon>
        <taxon>Gunneridae</taxon>
        <taxon>Pentapetalae</taxon>
        <taxon>rosids</taxon>
        <taxon>malvids</taxon>
        <taxon>Myrtales</taxon>
        <taxon>Myrtaceae</taxon>
        <taxon>Myrtoideae</taxon>
        <taxon>Eucalypteae</taxon>
        <taxon>Eucalyptus</taxon>
    </lineage>
</organism>
<keyword evidence="2" id="KW-1185">Reference proteome</keyword>
<proteinExistence type="predicted"/>
<gene>
    <name evidence="1" type="ORF">EUGRSUZ_C03123</name>
</gene>
<protein>
    <submittedName>
        <fullName evidence="1">Uncharacterized protein</fullName>
    </submittedName>
</protein>
<dbReference type="Proteomes" id="UP000030711">
    <property type="component" value="Chromosome 3"/>
</dbReference>
<accession>A0ACC3LI37</accession>